<sequence length="581" mass="66191">AVRLEALPGYALLKYFIIDSPHDEPPEDLTRQITTARDYWQRFHSLQESQNLLRALDGEFIAPCNGNDPIRNPDAVPTGCNLIGFDPNRVPTRDAWEVGRRLTENIIADYYQRHGRYPGKLAFSLWSLETMRHHGVLEAQILAALGTRPVWSENGRIVGIEIIPFSELGRPRVDVVVSATGLYRDAFPNVMLRMAQAIKDISVLKEAGNPVYRNSETVYQSLLKAGKSEEDARYLSTVRIFSNQSGNYGTGLEGAVLASDTWEQESKLADLYTRRMGIAFGADESRWSERVEDVNLYEQALSGTDGVIFSRSTNLYALLTNDDPFQYFGGIALAVRNVDGKTPEMFVSNLRKKNGEKVQTMEHFLAAELRARYLHPRWINQMQNEGYAGATAILDRMNNFWGWEVMAPEYIKDEQWQQFYEVYINDKYEMDMDKFFAQSNPAAQAQMLERMLEAVRKGYWPADDKTVRHMTERYIEIANRNDVYTNNDIFKEYVNGTAAGFGLASLTQISQPTKAAIPPDAQAATQDNRVEGQVMEKVKQSETSEDSRYYYLITMMLIVFIAGFLFQLVSWPPLSRRMAHG</sequence>
<protein>
    <submittedName>
        <fullName evidence="3">CobN-like chelatase BtuS for metalloporphyrine salvage</fullName>
    </submittedName>
</protein>
<dbReference type="PANTHER" id="PTHR44119:SF4">
    <property type="entry name" value="AEROBIC COBALTOCHELATASE SUBUNIT COBN"/>
    <property type="match status" value="1"/>
</dbReference>
<dbReference type="AlphaFoldDB" id="A0A3B1AHY9"/>
<dbReference type="Pfam" id="PF02514">
    <property type="entry name" value="CobN-Mg_chel"/>
    <property type="match status" value="1"/>
</dbReference>
<feature type="domain" description="CobN/magnesium chelatase" evidence="2">
    <location>
        <begin position="32"/>
        <end position="466"/>
    </location>
</feature>
<name>A0A3B1AHY9_9ZZZZ</name>
<keyword evidence="1" id="KW-1133">Transmembrane helix</keyword>
<feature type="non-terminal residue" evidence="3">
    <location>
        <position position="1"/>
    </location>
</feature>
<gene>
    <name evidence="3" type="ORF">MNBD_GAMMA20-954</name>
</gene>
<organism evidence="3">
    <name type="scientific">hydrothermal vent metagenome</name>
    <dbReference type="NCBI Taxonomy" id="652676"/>
    <lineage>
        <taxon>unclassified sequences</taxon>
        <taxon>metagenomes</taxon>
        <taxon>ecological metagenomes</taxon>
    </lineage>
</organism>
<proteinExistence type="predicted"/>
<dbReference type="PANTHER" id="PTHR44119">
    <property type="entry name" value="MAGNESIUM-CHELATASE SUBUNIT CHLH, CHLOROPLASTIC"/>
    <property type="match status" value="1"/>
</dbReference>
<keyword evidence="1" id="KW-0812">Transmembrane</keyword>
<feature type="transmembrane region" description="Helical" evidence="1">
    <location>
        <begin position="549"/>
        <end position="569"/>
    </location>
</feature>
<evidence type="ECO:0000256" key="1">
    <source>
        <dbReference type="SAM" id="Phobius"/>
    </source>
</evidence>
<reference evidence="3" key="1">
    <citation type="submission" date="2018-06" db="EMBL/GenBank/DDBJ databases">
        <authorList>
            <person name="Zhirakovskaya E."/>
        </authorList>
    </citation>
    <scope>NUCLEOTIDE SEQUENCE</scope>
</reference>
<dbReference type="EMBL" id="UOFU01000173">
    <property type="protein sequence ID" value="VAW99503.1"/>
    <property type="molecule type" value="Genomic_DNA"/>
</dbReference>
<evidence type="ECO:0000313" key="3">
    <source>
        <dbReference type="EMBL" id="VAW99503.1"/>
    </source>
</evidence>
<keyword evidence="1" id="KW-0472">Membrane</keyword>
<dbReference type="InterPro" id="IPR003672">
    <property type="entry name" value="CobN/Mg_chltase"/>
</dbReference>
<evidence type="ECO:0000259" key="2">
    <source>
        <dbReference type="Pfam" id="PF02514"/>
    </source>
</evidence>
<accession>A0A3B1AHY9</accession>